<protein>
    <submittedName>
        <fullName evidence="17">Dystrobrevin alpha</fullName>
    </submittedName>
</protein>
<keyword evidence="7" id="KW-0479">Metal-binding</keyword>
<evidence type="ECO:0000256" key="6">
    <source>
        <dbReference type="ARBA" id="ARBA00022553"/>
    </source>
</evidence>
<evidence type="ECO:0000256" key="14">
    <source>
        <dbReference type="PROSITE-ProRule" id="PRU00228"/>
    </source>
</evidence>
<dbReference type="Pfam" id="PF00569">
    <property type="entry name" value="ZZ"/>
    <property type="match status" value="1"/>
</dbReference>
<dbReference type="InterPro" id="IPR017432">
    <property type="entry name" value="Distrobrevin"/>
</dbReference>
<evidence type="ECO:0000259" key="16">
    <source>
        <dbReference type="PROSITE" id="PS50135"/>
    </source>
</evidence>
<reference evidence="17 18" key="1">
    <citation type="submission" date="2014-04" db="EMBL/GenBank/DDBJ databases">
        <title>Genome evolution of avian class.</title>
        <authorList>
            <person name="Zhang G."/>
            <person name="Li C."/>
        </authorList>
    </citation>
    <scope>NUCLEOTIDE SEQUENCE [LARGE SCALE GENOMIC DNA]</scope>
    <source>
        <strain evidence="17">BGI_N324</strain>
    </source>
</reference>
<keyword evidence="12" id="KW-0472">Membrane</keyword>
<dbReference type="PANTHER" id="PTHR12268:SF19">
    <property type="entry name" value="DYSTROBREVIN ALPHA"/>
    <property type="match status" value="1"/>
</dbReference>
<dbReference type="EMBL" id="KK760076">
    <property type="protein sequence ID" value="KFP44649.1"/>
    <property type="molecule type" value="Genomic_DNA"/>
</dbReference>
<evidence type="ECO:0000256" key="15">
    <source>
        <dbReference type="SAM" id="Coils"/>
    </source>
</evidence>
<keyword evidence="9" id="KW-0862">Zinc</keyword>
<feature type="coiled-coil region" evidence="15">
    <location>
        <begin position="419"/>
        <end position="495"/>
    </location>
</feature>
<dbReference type="Gene3D" id="3.30.60.90">
    <property type="match status" value="1"/>
</dbReference>
<dbReference type="PANTHER" id="PTHR12268">
    <property type="entry name" value="E3 UBIQUITIN-PROTEIN LIGASE KCMF1"/>
    <property type="match status" value="1"/>
</dbReference>
<dbReference type="InterPro" id="IPR043145">
    <property type="entry name" value="Znf_ZZ_sf"/>
</dbReference>
<keyword evidence="6" id="KW-0597">Phosphoprotein</keyword>
<evidence type="ECO:0000256" key="3">
    <source>
        <dbReference type="ARBA" id="ARBA00009563"/>
    </source>
</evidence>
<evidence type="ECO:0000256" key="7">
    <source>
        <dbReference type="ARBA" id="ARBA00022723"/>
    </source>
</evidence>
<name>A0A091KVN7_9AVES</name>
<gene>
    <name evidence="17" type="ORF">N324_05255</name>
</gene>
<evidence type="ECO:0000256" key="5">
    <source>
        <dbReference type="ARBA" id="ARBA00022490"/>
    </source>
</evidence>
<keyword evidence="11 15" id="KW-0175">Coiled coil</keyword>
<feature type="domain" description="ZZ-type" evidence="16">
    <location>
        <begin position="189"/>
        <end position="245"/>
    </location>
</feature>
<evidence type="ECO:0000256" key="10">
    <source>
        <dbReference type="ARBA" id="ARBA00023018"/>
    </source>
</evidence>
<dbReference type="GO" id="GO:0008270">
    <property type="term" value="F:zinc ion binding"/>
    <property type="evidence" value="ECO:0007669"/>
    <property type="project" value="UniProtKB-KW"/>
</dbReference>
<dbReference type="GO" id="GO:0099536">
    <property type="term" value="P:synaptic signaling"/>
    <property type="evidence" value="ECO:0007669"/>
    <property type="project" value="TreeGrafter"/>
</dbReference>
<feature type="non-terminal residue" evidence="17">
    <location>
        <position position="1"/>
    </location>
</feature>
<keyword evidence="5" id="KW-0963">Cytoplasm</keyword>
<dbReference type="GO" id="GO:0005737">
    <property type="term" value="C:cytoplasm"/>
    <property type="evidence" value="ECO:0007669"/>
    <property type="project" value="UniProtKB-SubCell"/>
</dbReference>
<dbReference type="InterPro" id="IPR011992">
    <property type="entry name" value="EF-hand-dom_pair"/>
</dbReference>
<dbReference type="CDD" id="cd16249">
    <property type="entry name" value="EFh_DTNA"/>
    <property type="match status" value="1"/>
</dbReference>
<evidence type="ECO:0000256" key="2">
    <source>
        <dbReference type="ARBA" id="ARBA00004496"/>
    </source>
</evidence>
<dbReference type="FunFam" id="1.10.238.10:FF:000014">
    <property type="entry name" value="Dystrobrevin alpha"/>
    <property type="match status" value="1"/>
</dbReference>
<comment type="subcellular location">
    <subcellularLocation>
        <location evidence="1">Cell membrane</location>
    </subcellularLocation>
    <subcellularLocation>
        <location evidence="2">Cytoplasm</location>
    </subcellularLocation>
    <subcellularLocation>
        <location evidence="13">Synapse</location>
    </subcellularLocation>
</comment>
<evidence type="ECO:0000256" key="9">
    <source>
        <dbReference type="ARBA" id="ARBA00022833"/>
    </source>
</evidence>
<feature type="non-terminal residue" evidence="17">
    <location>
        <position position="689"/>
    </location>
</feature>
<dbReference type="InterPro" id="IPR015154">
    <property type="entry name" value="EF-hand_dom_typ2"/>
</dbReference>
<keyword evidence="4" id="KW-1003">Cell membrane</keyword>
<dbReference type="Gene3D" id="1.10.238.10">
    <property type="entry name" value="EF-hand"/>
    <property type="match status" value="2"/>
</dbReference>
<evidence type="ECO:0000256" key="13">
    <source>
        <dbReference type="ARBA" id="ARBA00034103"/>
    </source>
</evidence>
<proteinExistence type="inferred from homology"/>
<dbReference type="GO" id="GO:0005886">
    <property type="term" value="C:plasma membrane"/>
    <property type="evidence" value="ECO:0007669"/>
    <property type="project" value="UniProtKB-SubCell"/>
</dbReference>
<evidence type="ECO:0000313" key="17">
    <source>
        <dbReference type="EMBL" id="KFP44649.1"/>
    </source>
</evidence>
<evidence type="ECO:0000256" key="11">
    <source>
        <dbReference type="ARBA" id="ARBA00023054"/>
    </source>
</evidence>
<organism evidence="17 18">
    <name type="scientific">Chlamydotis macqueenii</name>
    <name type="common">Macqueen's bustard</name>
    <dbReference type="NCBI Taxonomy" id="187382"/>
    <lineage>
        <taxon>Eukaryota</taxon>
        <taxon>Metazoa</taxon>
        <taxon>Chordata</taxon>
        <taxon>Craniata</taxon>
        <taxon>Vertebrata</taxon>
        <taxon>Euteleostomi</taxon>
        <taxon>Archelosauria</taxon>
        <taxon>Archosauria</taxon>
        <taxon>Dinosauria</taxon>
        <taxon>Saurischia</taxon>
        <taxon>Theropoda</taxon>
        <taxon>Coelurosauria</taxon>
        <taxon>Aves</taxon>
        <taxon>Neognathae</taxon>
        <taxon>Neoaves</taxon>
        <taxon>Otidimorphae</taxon>
        <taxon>Otidiformes</taxon>
        <taxon>Otididae</taxon>
        <taxon>Chlamydotis</taxon>
    </lineage>
</organism>
<keyword evidence="10" id="KW-0770">Synapse</keyword>
<dbReference type="SUPFAM" id="SSF57850">
    <property type="entry name" value="RING/U-box"/>
    <property type="match status" value="1"/>
</dbReference>
<dbReference type="Pfam" id="PF09069">
    <property type="entry name" value="EF-hand_3"/>
    <property type="match status" value="1"/>
</dbReference>
<keyword evidence="18" id="KW-1185">Reference proteome</keyword>
<evidence type="ECO:0000256" key="4">
    <source>
        <dbReference type="ARBA" id="ARBA00022475"/>
    </source>
</evidence>
<evidence type="ECO:0000256" key="1">
    <source>
        <dbReference type="ARBA" id="ARBA00004236"/>
    </source>
</evidence>
<dbReference type="SUPFAM" id="SSF47473">
    <property type="entry name" value="EF-hand"/>
    <property type="match status" value="2"/>
</dbReference>
<dbReference type="Proteomes" id="UP000053330">
    <property type="component" value="Unassembled WGS sequence"/>
</dbReference>
<evidence type="ECO:0000256" key="12">
    <source>
        <dbReference type="ARBA" id="ARBA00023136"/>
    </source>
</evidence>
<dbReference type="CDD" id="cd02334">
    <property type="entry name" value="ZZ_dystrophin"/>
    <property type="match status" value="1"/>
</dbReference>
<dbReference type="InterPro" id="IPR015153">
    <property type="entry name" value="EF-hand_dom_typ1"/>
</dbReference>
<dbReference type="FunFam" id="3.30.60.90:FF:000002">
    <property type="entry name" value="Dystrobrevin alpha"/>
    <property type="match status" value="1"/>
</dbReference>
<dbReference type="FunFam" id="1.10.238.10:FF:000016">
    <property type="entry name" value="Dystrobrevin alpha"/>
    <property type="match status" value="1"/>
</dbReference>
<dbReference type="GO" id="GO:0045202">
    <property type="term" value="C:synapse"/>
    <property type="evidence" value="ECO:0007669"/>
    <property type="project" value="UniProtKB-SubCell"/>
</dbReference>
<dbReference type="AlphaFoldDB" id="A0A091KVN7"/>
<evidence type="ECO:0000313" key="18">
    <source>
        <dbReference type="Proteomes" id="UP000053330"/>
    </source>
</evidence>
<dbReference type="InterPro" id="IPR050774">
    <property type="entry name" value="KCMF1/Dystrophin"/>
</dbReference>
<sequence>VHLVDIWNVIEALRENALNNLDPSIELNVARLEAVISTIFYQLNKRMPTTHQINVEQSISLLLNFLLAAFDPEGHGKISVFAVKMALATLCGGKIMDKLRYIFSMISDSSGVMVYGRYDMFLREVLKLPTAVFEGPSFGYTEQSAKSCFSQQKKVTLNTFLDTLMSDPPPQCLVWLPLLHRLANVENVFHPVECSYCHSESMMGFRYRCQQCHNYQLCQDCFWRGHASGSHSNQHQMKEYTSWKSPAKKLTNALSKSLSCASSREPLHPMFPDQPEKPLNLAHIVDWMPPRPVTSMNDTLFSHSVPSGSPFANRSSPSTNTEVEQSKLLARAAPAFLKGKGLQYSLDVADRLADEHVLIGLYVNMLQSNPARVLDSASRLDEEHKLIARYAARLAAETSSSQQSQQRGASDISFTIDANKQQRQLIAELENKNREILQEIQRLRLEHEQASQPTPEKAQQNPTLLAELRLLRQRKDELEQRMSALQESRRELMVQLEGLMKLLKTQGAGSPRSSPSHTISRPIPMPIRSASACSTPTHAPQDSLTGVGGDVQEAFAQSARRNLRNDLLVAADSITNTMSSLVKELNSEVGSETESNVDSEFGRTHFDDLVPSPTSEKAFLAQIHARKPGYIHSTAATGSIRSDMVTEDGDPYVRADDENYENDSVRQLENELKMEEYLKQKLQDEAYQV</sequence>
<dbReference type="PROSITE" id="PS50135">
    <property type="entry name" value="ZF_ZZ_2"/>
    <property type="match status" value="1"/>
</dbReference>
<evidence type="ECO:0000256" key="8">
    <source>
        <dbReference type="ARBA" id="ARBA00022771"/>
    </source>
</evidence>
<accession>A0A091KVN7</accession>
<dbReference type="SMART" id="SM00291">
    <property type="entry name" value="ZnF_ZZ"/>
    <property type="match status" value="1"/>
</dbReference>
<dbReference type="PIRSF" id="PIRSF038204">
    <property type="entry name" value="Distrobrevin"/>
    <property type="match status" value="1"/>
</dbReference>
<dbReference type="InterPro" id="IPR000433">
    <property type="entry name" value="Znf_ZZ"/>
</dbReference>
<comment type="similarity">
    <text evidence="3">Belongs to the dystrophin family. Dystrobrevin subfamily.</text>
</comment>
<keyword evidence="8 14" id="KW-0863">Zinc-finger</keyword>
<dbReference type="PROSITE" id="PS01357">
    <property type="entry name" value="ZF_ZZ_1"/>
    <property type="match status" value="1"/>
</dbReference>
<dbReference type="Pfam" id="PF09068">
    <property type="entry name" value="EF-hand_2"/>
    <property type="match status" value="1"/>
</dbReference>